<dbReference type="Proteomes" id="UP001597010">
    <property type="component" value="Unassembled WGS sequence"/>
</dbReference>
<dbReference type="EMBL" id="JBHTHZ010000001">
    <property type="protein sequence ID" value="MFD0792255.1"/>
    <property type="molecule type" value="Genomic_DNA"/>
</dbReference>
<reference evidence="2" key="1">
    <citation type="journal article" date="2019" name="Int. J. Syst. Evol. Microbiol.">
        <title>The Global Catalogue of Microorganisms (GCM) 10K type strain sequencing project: providing services to taxonomists for standard genome sequencing and annotation.</title>
        <authorList>
            <consortium name="The Broad Institute Genomics Platform"/>
            <consortium name="The Broad Institute Genome Sequencing Center for Infectious Disease"/>
            <person name="Wu L."/>
            <person name="Ma J."/>
        </authorList>
    </citation>
    <scope>NUCLEOTIDE SEQUENCE [LARGE SCALE GENOMIC DNA]</scope>
    <source>
        <strain evidence="2">CCUG 61484</strain>
    </source>
</reference>
<evidence type="ECO:0000313" key="2">
    <source>
        <dbReference type="Proteomes" id="UP001597010"/>
    </source>
</evidence>
<proteinExistence type="predicted"/>
<keyword evidence="2" id="KW-1185">Reference proteome</keyword>
<name>A0ABW3ANA7_9SPHI</name>
<evidence type="ECO:0000313" key="1">
    <source>
        <dbReference type="EMBL" id="MFD0792255.1"/>
    </source>
</evidence>
<organism evidence="1 2">
    <name type="scientific">Mucilaginibacter litoreus</name>
    <dbReference type="NCBI Taxonomy" id="1048221"/>
    <lineage>
        <taxon>Bacteria</taxon>
        <taxon>Pseudomonadati</taxon>
        <taxon>Bacteroidota</taxon>
        <taxon>Sphingobacteriia</taxon>
        <taxon>Sphingobacteriales</taxon>
        <taxon>Sphingobacteriaceae</taxon>
        <taxon>Mucilaginibacter</taxon>
    </lineage>
</organism>
<comment type="caution">
    <text evidence="1">The sequence shown here is derived from an EMBL/GenBank/DDBJ whole genome shotgun (WGS) entry which is preliminary data.</text>
</comment>
<dbReference type="RefSeq" id="WP_377110960.1">
    <property type="nucleotide sequence ID" value="NZ_JBHTHZ010000001.1"/>
</dbReference>
<sequence>MPLKINKSNYNTYKKVYEVLWQYKLEAYKREADSLHVNLNLESPVKVLDEWENEGKVIVLKGLKLGLSDILFELSLIQDMQSLGILDNKLKSLSLPGFFDLYAEVKNTVQVVLKRKTIKSYTEYYTVSELLSDTTANLPSKDLSILNDAISGFEAKHITSSQNIGK</sequence>
<gene>
    <name evidence="1" type="ORF">ACFQZX_01425</name>
</gene>
<accession>A0ABW3ANA7</accession>
<protein>
    <submittedName>
        <fullName evidence="1">Uncharacterized protein</fullName>
    </submittedName>
</protein>